<dbReference type="SUPFAM" id="SSF51905">
    <property type="entry name" value="FAD/NAD(P)-binding domain"/>
    <property type="match status" value="1"/>
</dbReference>
<proteinExistence type="predicted"/>
<dbReference type="OrthoDB" id="311718at2"/>
<keyword evidence="4" id="KW-1185">Reference proteome</keyword>
<dbReference type="GO" id="GO:0016491">
    <property type="term" value="F:oxidoreductase activity"/>
    <property type="evidence" value="ECO:0007669"/>
    <property type="project" value="UniProtKB-KW"/>
</dbReference>
<dbReference type="InterPro" id="IPR036188">
    <property type="entry name" value="FAD/NAD-bd_sf"/>
</dbReference>
<name>A0A4V3CH07_9GAMM</name>
<evidence type="ECO:0000259" key="2">
    <source>
        <dbReference type="Pfam" id="PF01266"/>
    </source>
</evidence>
<gene>
    <name evidence="3" type="ORF">DFP79_0810</name>
</gene>
<dbReference type="GO" id="GO:0005737">
    <property type="term" value="C:cytoplasm"/>
    <property type="evidence" value="ECO:0007669"/>
    <property type="project" value="TreeGrafter"/>
</dbReference>
<dbReference type="AlphaFoldDB" id="A0A4V3CH07"/>
<dbReference type="RefSeq" id="WP_133502630.1">
    <property type="nucleotide sequence ID" value="NZ_SNXC01000009.1"/>
</dbReference>
<dbReference type="Pfam" id="PF01266">
    <property type="entry name" value="DAO"/>
    <property type="match status" value="1"/>
</dbReference>
<evidence type="ECO:0000313" key="4">
    <source>
        <dbReference type="Proteomes" id="UP000294656"/>
    </source>
</evidence>
<dbReference type="InterPro" id="IPR006076">
    <property type="entry name" value="FAD-dep_OxRdtase"/>
</dbReference>
<evidence type="ECO:0000313" key="3">
    <source>
        <dbReference type="EMBL" id="TDO99802.1"/>
    </source>
</evidence>
<dbReference type="Gene3D" id="3.50.50.60">
    <property type="entry name" value="FAD/NAD(P)-binding domain"/>
    <property type="match status" value="1"/>
</dbReference>
<organism evidence="3 4">
    <name type="scientific">Marinomonas balearica</name>
    <dbReference type="NCBI Taxonomy" id="491947"/>
    <lineage>
        <taxon>Bacteria</taxon>
        <taxon>Pseudomonadati</taxon>
        <taxon>Pseudomonadota</taxon>
        <taxon>Gammaproteobacteria</taxon>
        <taxon>Oceanospirillales</taxon>
        <taxon>Oceanospirillaceae</taxon>
        <taxon>Marinomonas</taxon>
    </lineage>
</organism>
<keyword evidence="1" id="KW-0560">Oxidoreductase</keyword>
<evidence type="ECO:0000256" key="1">
    <source>
        <dbReference type="ARBA" id="ARBA00023002"/>
    </source>
</evidence>
<dbReference type="EMBL" id="SNXC01000009">
    <property type="protein sequence ID" value="TDO99802.1"/>
    <property type="molecule type" value="Genomic_DNA"/>
</dbReference>
<dbReference type="PANTHER" id="PTHR13847:SF281">
    <property type="entry name" value="FAD DEPENDENT OXIDOREDUCTASE DOMAIN-CONTAINING PROTEIN"/>
    <property type="match status" value="1"/>
</dbReference>
<accession>A0A4V3CH07</accession>
<reference evidence="3 4" key="1">
    <citation type="submission" date="2019-03" db="EMBL/GenBank/DDBJ databases">
        <title>Genomic Encyclopedia of Type Strains, Phase III (KMG-III): the genomes of soil and plant-associated and newly described type strains.</title>
        <authorList>
            <person name="Whitman W."/>
        </authorList>
    </citation>
    <scope>NUCLEOTIDE SEQUENCE [LARGE SCALE GENOMIC DNA]</scope>
    <source>
        <strain evidence="3 4">CECT 7378</strain>
    </source>
</reference>
<dbReference type="Gene3D" id="3.30.9.10">
    <property type="entry name" value="D-Amino Acid Oxidase, subunit A, domain 2"/>
    <property type="match status" value="1"/>
</dbReference>
<dbReference type="PANTHER" id="PTHR13847">
    <property type="entry name" value="SARCOSINE DEHYDROGENASE-RELATED"/>
    <property type="match status" value="1"/>
</dbReference>
<sequence length="436" mass="48185">MISKTISTYSNLPYWLSDSSFVQTINTTPRYALPTKADAVVVGGGFTGMSAAITLARAGLSVILLEGGRLGEGASSRNGGLLGPSFSKLGVDGLEKTYGRDKVHSTIKESLHAFHWLVDFIKEEKIDCDLSLCGRFRGASHPSHYAGLVEQAEALLKVVDFPAIEVSKQDQHQEVGSDAYYGGMIYPKDGTLHPAKLLSGLSQIAQREGVFLAEHSMVRNIQKNGNRFSVSFDGGEINAEHVLIATNGYTGSSFRPLKHRLIPIRSAMVATEELPKSVVREILPKLRGHGGTERLVAYYRPSPDGKRILFGGRAFGKGDQPQLYSKYLHGFMTRIFPQLSHVKLDYAWSGMIAYTFDHVPHIGQLESMNYAMGYCGSGVGRANYFGYKAAQQILNLAEGKTSFDEFPFKGRPLYYGKPWFLPAIMKWHDFADRRGW</sequence>
<feature type="domain" description="FAD dependent oxidoreductase" evidence="2">
    <location>
        <begin position="38"/>
        <end position="391"/>
    </location>
</feature>
<dbReference type="PRINTS" id="PR00411">
    <property type="entry name" value="PNDRDTASEI"/>
</dbReference>
<comment type="caution">
    <text evidence="3">The sequence shown here is derived from an EMBL/GenBank/DDBJ whole genome shotgun (WGS) entry which is preliminary data.</text>
</comment>
<dbReference type="Proteomes" id="UP000294656">
    <property type="component" value="Unassembled WGS sequence"/>
</dbReference>
<protein>
    <submittedName>
        <fullName evidence="3">Glycine/D-amino acid oxidase-like deaminating enzyme</fullName>
    </submittedName>
</protein>